<dbReference type="InterPro" id="IPR037856">
    <property type="entry name" value="Sdc1/DPY30"/>
</dbReference>
<evidence type="ECO:0000256" key="1">
    <source>
        <dbReference type="ARBA" id="ARBA00010849"/>
    </source>
</evidence>
<dbReference type="InterPro" id="IPR007858">
    <property type="entry name" value="Dpy-30_motif"/>
</dbReference>
<evidence type="ECO:0000256" key="2">
    <source>
        <dbReference type="SAM" id="Coils"/>
    </source>
</evidence>
<accession>A0A6J2YLB4</accession>
<dbReference type="CDD" id="cd22966">
    <property type="entry name" value="DD_DYDC-like"/>
    <property type="match status" value="1"/>
</dbReference>
<dbReference type="InterPro" id="IPR049630">
    <property type="entry name" value="DYDC-like_DD"/>
</dbReference>
<keyword evidence="2" id="KW-0175">Coiled coil</keyword>
<evidence type="ECO:0000313" key="4">
    <source>
        <dbReference type="RefSeq" id="XP_030764788.1"/>
    </source>
</evidence>
<dbReference type="Gene3D" id="1.20.890.10">
    <property type="entry name" value="cAMP-dependent protein kinase regulatory subunit, dimerization-anchoring domain"/>
    <property type="match status" value="1"/>
</dbReference>
<name>A0A6J2YLB4_SITOR</name>
<comment type="similarity">
    <text evidence="1">Belongs to the dpy-30 family.</text>
</comment>
<dbReference type="PANTHER" id="PTHR23356:SF16">
    <property type="entry name" value="DPY30 DOMAIN CONTAINING 2"/>
    <property type="match status" value="1"/>
</dbReference>
<dbReference type="PANTHER" id="PTHR23356">
    <property type="entry name" value="DPY30-RELATED"/>
    <property type="match status" value="1"/>
</dbReference>
<dbReference type="OrthoDB" id="432281at2759"/>
<dbReference type="Proteomes" id="UP000504635">
    <property type="component" value="Unplaced"/>
</dbReference>
<protein>
    <submittedName>
        <fullName evidence="4">Uveal autoantigen with coiled-coil domains and ankyrin repeats-like isoform X1</fullName>
    </submittedName>
</protein>
<reference evidence="4" key="1">
    <citation type="submission" date="2025-08" db="UniProtKB">
        <authorList>
            <consortium name="RefSeq"/>
        </authorList>
    </citation>
    <scope>IDENTIFICATION</scope>
    <source>
        <tissue evidence="4">Gonads</tissue>
    </source>
</reference>
<dbReference type="KEGG" id="soy:115889024"/>
<dbReference type="GO" id="GO:0048188">
    <property type="term" value="C:Set1C/COMPASS complex"/>
    <property type="evidence" value="ECO:0007669"/>
    <property type="project" value="InterPro"/>
</dbReference>
<keyword evidence="3" id="KW-1185">Reference proteome</keyword>
<gene>
    <name evidence="4" type="primary">LOC115889024</name>
</gene>
<dbReference type="Pfam" id="PF05186">
    <property type="entry name" value="Dpy-30"/>
    <property type="match status" value="1"/>
</dbReference>
<dbReference type="AlphaFoldDB" id="A0A6J2YLB4"/>
<evidence type="ECO:0000313" key="3">
    <source>
        <dbReference type="Proteomes" id="UP000504635"/>
    </source>
</evidence>
<dbReference type="InParanoid" id="A0A6J2YLB4"/>
<organism evidence="3 4">
    <name type="scientific">Sitophilus oryzae</name>
    <name type="common">Rice weevil</name>
    <name type="synonym">Curculio oryzae</name>
    <dbReference type="NCBI Taxonomy" id="7048"/>
    <lineage>
        <taxon>Eukaryota</taxon>
        <taxon>Metazoa</taxon>
        <taxon>Ecdysozoa</taxon>
        <taxon>Arthropoda</taxon>
        <taxon>Hexapoda</taxon>
        <taxon>Insecta</taxon>
        <taxon>Pterygota</taxon>
        <taxon>Neoptera</taxon>
        <taxon>Endopterygota</taxon>
        <taxon>Coleoptera</taxon>
        <taxon>Polyphaga</taxon>
        <taxon>Cucujiformia</taxon>
        <taxon>Curculionidae</taxon>
        <taxon>Dryophthorinae</taxon>
        <taxon>Sitophilus</taxon>
    </lineage>
</organism>
<proteinExistence type="inferred from homology"/>
<dbReference type="GeneID" id="115889024"/>
<sequence length="474" mass="54759">MASKFKEMKIKTLKKQIAEIDQICDIFYKVKNEILIKLEHIKQRIRFYTPPLTPLTNKQSKVPSIITRERTLSLLDSDISQIQNLHDVIIQDLENTKRYLEQHIGIVEKTELIMNILNYKMYEIQYTFRTEFDKLTSRQEKLIETSKQGPENSKIALEVVEITDEISKLEENHQNELESLKEQKIDAQKAYERAVQEMDEHLELFSKGLNKLLLLIEAEKSISGDSASNVTSSKFSKEINDFKADLDKYTELQTTGWKVLYLEEKISALLQQRGLKLLQSGLLVNDEGIALSYIDAKSSKLLDNLNPDMLKELKSNMQITGDVLSQSDKSDVSNISKMSSEDVNYLKECLGKPLTLALAEITAVQPRDPIHYLGHWLFKYRYNQQTEYINDAEIDNLNKIRMQIAQEKWHKFVEEEAKAAVIDMITHAEEIAVMNELRRIALEAAANEELERDEYEARDVMGTYNGPQTGQIPY</sequence>
<dbReference type="RefSeq" id="XP_030764788.1">
    <property type="nucleotide sequence ID" value="XM_030908928.1"/>
</dbReference>
<feature type="coiled-coil region" evidence="2">
    <location>
        <begin position="152"/>
        <end position="197"/>
    </location>
</feature>